<accession>A0A2K1J465</accession>
<evidence type="ECO:0000313" key="3">
    <source>
        <dbReference type="Proteomes" id="UP000006727"/>
    </source>
</evidence>
<organism evidence="1">
    <name type="scientific">Physcomitrium patens</name>
    <name type="common">Spreading-leaved earth moss</name>
    <name type="synonym">Physcomitrella patens</name>
    <dbReference type="NCBI Taxonomy" id="3218"/>
    <lineage>
        <taxon>Eukaryota</taxon>
        <taxon>Viridiplantae</taxon>
        <taxon>Streptophyta</taxon>
        <taxon>Embryophyta</taxon>
        <taxon>Bryophyta</taxon>
        <taxon>Bryophytina</taxon>
        <taxon>Bryopsida</taxon>
        <taxon>Funariidae</taxon>
        <taxon>Funariales</taxon>
        <taxon>Funariaceae</taxon>
        <taxon>Physcomitrium</taxon>
    </lineage>
</organism>
<proteinExistence type="predicted"/>
<reference evidence="1 3" key="2">
    <citation type="journal article" date="2018" name="Plant J.">
        <title>The Physcomitrella patens chromosome-scale assembly reveals moss genome structure and evolution.</title>
        <authorList>
            <person name="Lang D."/>
            <person name="Ullrich K.K."/>
            <person name="Murat F."/>
            <person name="Fuchs J."/>
            <person name="Jenkins J."/>
            <person name="Haas F.B."/>
            <person name="Piednoel M."/>
            <person name="Gundlach H."/>
            <person name="Van Bel M."/>
            <person name="Meyberg R."/>
            <person name="Vives C."/>
            <person name="Morata J."/>
            <person name="Symeonidi A."/>
            <person name="Hiss M."/>
            <person name="Muchero W."/>
            <person name="Kamisugi Y."/>
            <person name="Saleh O."/>
            <person name="Blanc G."/>
            <person name="Decker E.L."/>
            <person name="van Gessel N."/>
            <person name="Grimwood J."/>
            <person name="Hayes R.D."/>
            <person name="Graham S.W."/>
            <person name="Gunter L.E."/>
            <person name="McDaniel S.F."/>
            <person name="Hoernstein S.N.W."/>
            <person name="Larsson A."/>
            <person name="Li F.W."/>
            <person name="Perroud P.F."/>
            <person name="Phillips J."/>
            <person name="Ranjan P."/>
            <person name="Rokshar D.S."/>
            <person name="Rothfels C.J."/>
            <person name="Schneider L."/>
            <person name="Shu S."/>
            <person name="Stevenson D.W."/>
            <person name="Thummler F."/>
            <person name="Tillich M."/>
            <person name="Villarreal Aguilar J.C."/>
            <person name="Widiez T."/>
            <person name="Wong G.K."/>
            <person name="Wymore A."/>
            <person name="Zhang Y."/>
            <person name="Zimmer A.D."/>
            <person name="Quatrano R.S."/>
            <person name="Mayer K.F.X."/>
            <person name="Goodstein D."/>
            <person name="Casacuberta J.M."/>
            <person name="Vandepoele K."/>
            <person name="Reski R."/>
            <person name="Cuming A.C."/>
            <person name="Tuskan G.A."/>
            <person name="Maumus F."/>
            <person name="Salse J."/>
            <person name="Schmutz J."/>
            <person name="Rensing S.A."/>
        </authorList>
    </citation>
    <scope>NUCLEOTIDE SEQUENCE [LARGE SCALE GENOMIC DNA]</scope>
    <source>
        <strain evidence="2 3">cv. Gransden 2004</strain>
    </source>
</reference>
<dbReference type="InParanoid" id="A0A2K1J465"/>
<reference evidence="1 3" key="1">
    <citation type="journal article" date="2008" name="Science">
        <title>The Physcomitrella genome reveals evolutionary insights into the conquest of land by plants.</title>
        <authorList>
            <person name="Rensing S."/>
            <person name="Lang D."/>
            <person name="Zimmer A."/>
            <person name="Terry A."/>
            <person name="Salamov A."/>
            <person name="Shapiro H."/>
            <person name="Nishiyama T."/>
            <person name="Perroud P.-F."/>
            <person name="Lindquist E."/>
            <person name="Kamisugi Y."/>
            <person name="Tanahashi T."/>
            <person name="Sakakibara K."/>
            <person name="Fujita T."/>
            <person name="Oishi K."/>
            <person name="Shin-I T."/>
            <person name="Kuroki Y."/>
            <person name="Toyoda A."/>
            <person name="Suzuki Y."/>
            <person name="Hashimoto A."/>
            <person name="Yamaguchi K."/>
            <person name="Sugano A."/>
            <person name="Kohara Y."/>
            <person name="Fujiyama A."/>
            <person name="Anterola A."/>
            <person name="Aoki S."/>
            <person name="Ashton N."/>
            <person name="Barbazuk W.B."/>
            <person name="Barker E."/>
            <person name="Bennetzen J."/>
            <person name="Bezanilla M."/>
            <person name="Blankenship R."/>
            <person name="Cho S.H."/>
            <person name="Dutcher S."/>
            <person name="Estelle M."/>
            <person name="Fawcett J.A."/>
            <person name="Gundlach H."/>
            <person name="Hanada K."/>
            <person name="Heyl A."/>
            <person name="Hicks K.A."/>
            <person name="Hugh J."/>
            <person name="Lohr M."/>
            <person name="Mayer K."/>
            <person name="Melkozernov A."/>
            <person name="Murata T."/>
            <person name="Nelson D."/>
            <person name="Pils B."/>
            <person name="Prigge M."/>
            <person name="Reiss B."/>
            <person name="Renner T."/>
            <person name="Rombauts S."/>
            <person name="Rushton P."/>
            <person name="Sanderfoot A."/>
            <person name="Schween G."/>
            <person name="Shiu S.-H."/>
            <person name="Stueber K."/>
            <person name="Theodoulou F.L."/>
            <person name="Tu H."/>
            <person name="Van de Peer Y."/>
            <person name="Verrier P.J."/>
            <person name="Waters E."/>
            <person name="Wood A."/>
            <person name="Yang L."/>
            <person name="Cove D."/>
            <person name="Cuming A."/>
            <person name="Hasebe M."/>
            <person name="Lucas S."/>
            <person name="Mishler D.B."/>
            <person name="Reski R."/>
            <person name="Grigoriev I."/>
            <person name="Quatrano R.S."/>
            <person name="Boore J.L."/>
        </authorList>
    </citation>
    <scope>NUCLEOTIDE SEQUENCE [LARGE SCALE GENOMIC DNA]</scope>
    <source>
        <strain evidence="2 3">cv. Gransden 2004</strain>
    </source>
</reference>
<dbReference type="Gramene" id="Pp3c17_16435V3.1">
    <property type="protein sequence ID" value="PAC:32907585.CDS.1"/>
    <property type="gene ID" value="Pp3c17_16435"/>
</dbReference>
<sequence length="240" mass="28298">MAFFILSKIVQVGNGNLDKKSLGDKKVFFTFEGGEDILPNTLNYVEEFKVEPLHEIDYKSIEDYNHEGCINLQYCDIRSGRIMHGYDDESQIAYGCEITYGLDERSFEFLHDCYEEVYEIAQDYSIKYNCETTKNYENFQEHEVSKEYEISQYYEIIQCFEIIQGYDVLQRFIQEEMKDVLHDYVTNQDYGTKDKDAKSLTMIKFIVSTSLLDQGQSYIDDAHIMGIQLHFDKDKIHHQV</sequence>
<reference evidence="2" key="3">
    <citation type="submission" date="2020-12" db="UniProtKB">
        <authorList>
            <consortium name="EnsemblPlants"/>
        </authorList>
    </citation>
    <scope>IDENTIFICATION</scope>
</reference>
<protein>
    <submittedName>
        <fullName evidence="1 2">Uncharacterized protein</fullName>
    </submittedName>
</protein>
<dbReference type="EnsemblPlants" id="Pp3c17_16435V3.1">
    <property type="protein sequence ID" value="PAC:32907585.CDS.1"/>
    <property type="gene ID" value="Pp3c17_16435"/>
</dbReference>
<keyword evidence="3" id="KW-1185">Reference proteome</keyword>
<gene>
    <name evidence="1" type="ORF">PHYPA_022175</name>
</gene>
<evidence type="ECO:0000313" key="2">
    <source>
        <dbReference type="EnsemblPlants" id="PAC:32907585.CDS.1"/>
    </source>
</evidence>
<dbReference type="Proteomes" id="UP000006727">
    <property type="component" value="Chromosome 17"/>
</dbReference>
<dbReference type="EMBL" id="ABEU02000017">
    <property type="protein sequence ID" value="PNR36324.1"/>
    <property type="molecule type" value="Genomic_DNA"/>
</dbReference>
<evidence type="ECO:0000313" key="1">
    <source>
        <dbReference type="EMBL" id="PNR36324.1"/>
    </source>
</evidence>
<name>A0A2K1J465_PHYPA</name>
<dbReference type="AlphaFoldDB" id="A0A2K1J465"/>